<keyword evidence="3" id="KW-1185">Reference proteome</keyword>
<evidence type="ECO:0000313" key="2">
    <source>
        <dbReference type="EMBL" id="SDC72149.1"/>
    </source>
</evidence>
<reference evidence="3" key="1">
    <citation type="submission" date="2016-10" db="EMBL/GenBank/DDBJ databases">
        <authorList>
            <person name="Varghese N."/>
            <person name="Submissions S."/>
        </authorList>
    </citation>
    <scope>NUCLEOTIDE SEQUENCE [LARGE SCALE GENOMIC DNA]</scope>
    <source>
        <strain evidence="3">DSM 11005</strain>
    </source>
</reference>
<dbReference type="EMBL" id="FMYW01000017">
    <property type="protein sequence ID" value="SDC72149.1"/>
    <property type="molecule type" value="Genomic_DNA"/>
</dbReference>
<feature type="compositionally biased region" description="Basic and acidic residues" evidence="1">
    <location>
        <begin position="106"/>
        <end position="121"/>
    </location>
</feature>
<dbReference type="AlphaFoldDB" id="A0A1G6NWI2"/>
<organism evidence="2 3">
    <name type="scientific">Succiniclasticum ruminis</name>
    <dbReference type="NCBI Taxonomy" id="40841"/>
    <lineage>
        <taxon>Bacteria</taxon>
        <taxon>Bacillati</taxon>
        <taxon>Bacillota</taxon>
        <taxon>Negativicutes</taxon>
        <taxon>Acidaminococcales</taxon>
        <taxon>Acidaminococcaceae</taxon>
        <taxon>Succiniclasticum</taxon>
    </lineage>
</organism>
<gene>
    <name evidence="2" type="ORF">SAMN04487864_11717</name>
</gene>
<evidence type="ECO:0000256" key="1">
    <source>
        <dbReference type="SAM" id="MobiDB-lite"/>
    </source>
</evidence>
<proteinExistence type="predicted"/>
<accession>A0A1G6NWI2</accession>
<evidence type="ECO:0000313" key="3">
    <source>
        <dbReference type="Proteomes" id="UP000198943"/>
    </source>
</evidence>
<protein>
    <submittedName>
        <fullName evidence="2">Uncharacterized protein</fullName>
    </submittedName>
</protein>
<dbReference type="RefSeq" id="WP_143006018.1">
    <property type="nucleotide sequence ID" value="NZ_FMYW01000017.1"/>
</dbReference>
<feature type="region of interest" description="Disordered" evidence="1">
    <location>
        <begin position="92"/>
        <end position="121"/>
    </location>
</feature>
<dbReference type="OrthoDB" id="9822801at2"/>
<dbReference type="Proteomes" id="UP000198943">
    <property type="component" value="Unassembled WGS sequence"/>
</dbReference>
<sequence>MLHQAEKYIKQIVEEIGRPSYMQEFLKQGKDKKAIEDVAGKLKQFSENMSVLQPIAIKGFMVPSGSLMLFRYLQEELEVMEKMVQEDAAWEEERKAKANRNPGDTSSRHREPDAMTAAQKEEMRTRVGIVRHRLLEMMESLLSQHIANQIEQRTDEKAAQEAFQQNGYLPLYVDEKTMGIVYNTLTVQLLLDRFNLLFEGVFAPVDQETVNSVMANVLAPYWKQNAQSILFTMEEEKK</sequence>
<name>A0A1G6NWI2_9FIRM</name>